<dbReference type="Proteomes" id="UP000245916">
    <property type="component" value="Unassembled WGS sequence"/>
</dbReference>
<feature type="chain" id="PRO_5015545373" description="Holin" evidence="2">
    <location>
        <begin position="20"/>
        <end position="75"/>
    </location>
</feature>
<evidence type="ECO:0008006" key="5">
    <source>
        <dbReference type="Google" id="ProtNLM"/>
    </source>
</evidence>
<reference evidence="3 4" key="1">
    <citation type="submission" date="2018-05" db="EMBL/GenBank/DDBJ databases">
        <title>Genome of Sphingosinicella humi QZX222.</title>
        <authorList>
            <person name="Qiao Z."/>
            <person name="Wang G."/>
        </authorList>
    </citation>
    <scope>NUCLEOTIDE SEQUENCE [LARGE SCALE GENOMIC DNA]</scope>
    <source>
        <strain evidence="3 4">QZX222</strain>
    </source>
</reference>
<feature type="transmembrane region" description="Helical" evidence="1">
    <location>
        <begin position="34"/>
        <end position="53"/>
    </location>
</feature>
<comment type="caution">
    <text evidence="3">The sequence shown here is derived from an EMBL/GenBank/DDBJ whole genome shotgun (WGS) entry which is preliminary data.</text>
</comment>
<keyword evidence="1" id="KW-0812">Transmembrane</keyword>
<accession>A0A2U2J1E9</accession>
<protein>
    <recommendedName>
        <fullName evidence="5">Holin</fullName>
    </recommendedName>
</protein>
<keyword evidence="1" id="KW-0472">Membrane</keyword>
<evidence type="ECO:0000256" key="2">
    <source>
        <dbReference type="SAM" id="SignalP"/>
    </source>
</evidence>
<keyword evidence="4" id="KW-1185">Reference proteome</keyword>
<dbReference type="OrthoDB" id="7452200at2"/>
<dbReference type="AlphaFoldDB" id="A0A2U2J1E9"/>
<evidence type="ECO:0000256" key="1">
    <source>
        <dbReference type="SAM" id="Phobius"/>
    </source>
</evidence>
<evidence type="ECO:0000313" key="3">
    <source>
        <dbReference type="EMBL" id="PWG02165.1"/>
    </source>
</evidence>
<gene>
    <name evidence="3" type="ORF">DF286_04250</name>
</gene>
<keyword evidence="2" id="KW-0732">Signal</keyword>
<sequence>MKRLSDLLFALGMASVLTAAPAYAYLDSGTISLALQMATGVVAGVLLFGKVQLARIVSLFRRGPPPTSARDSHED</sequence>
<name>A0A2U2J1E9_9SPHN</name>
<organism evidence="3 4">
    <name type="scientific">Allosphingosinicella humi</name>
    <dbReference type="NCBI Taxonomy" id="2068657"/>
    <lineage>
        <taxon>Bacteria</taxon>
        <taxon>Pseudomonadati</taxon>
        <taxon>Pseudomonadota</taxon>
        <taxon>Alphaproteobacteria</taxon>
        <taxon>Sphingomonadales</taxon>
        <taxon>Sphingomonadaceae</taxon>
        <taxon>Allosphingosinicella</taxon>
    </lineage>
</organism>
<dbReference type="EMBL" id="QFFF01000001">
    <property type="protein sequence ID" value="PWG02165.1"/>
    <property type="molecule type" value="Genomic_DNA"/>
</dbReference>
<feature type="signal peptide" evidence="2">
    <location>
        <begin position="1"/>
        <end position="19"/>
    </location>
</feature>
<proteinExistence type="predicted"/>
<keyword evidence="1" id="KW-1133">Transmembrane helix</keyword>
<dbReference type="RefSeq" id="WP_109270305.1">
    <property type="nucleotide sequence ID" value="NZ_QFFF01000001.1"/>
</dbReference>
<evidence type="ECO:0000313" key="4">
    <source>
        <dbReference type="Proteomes" id="UP000245916"/>
    </source>
</evidence>